<reference evidence="3 4" key="1">
    <citation type="submission" date="2016-10" db="EMBL/GenBank/DDBJ databases">
        <title>Draft genome sequences of four alkaliphilic bacteria belonging to the Anaerobacillus genus.</title>
        <authorList>
            <person name="Bassil N.M."/>
            <person name="Lloyd J.R."/>
        </authorList>
    </citation>
    <scope>NUCLEOTIDE SEQUENCE [LARGE SCALE GENOMIC DNA]</scope>
    <source>
        <strain evidence="3 4">DSM 15340</strain>
    </source>
</reference>
<dbReference type="AlphaFoldDB" id="A0A1S2LBZ4"/>
<dbReference type="OrthoDB" id="9816297at2"/>
<comment type="caution">
    <text evidence="3">The sequence shown here is derived from an EMBL/GenBank/DDBJ whole genome shotgun (WGS) entry which is preliminary data.</text>
</comment>
<dbReference type="GO" id="GO:0009898">
    <property type="term" value="C:cytoplasmic side of plasma membrane"/>
    <property type="evidence" value="ECO:0007669"/>
    <property type="project" value="TreeGrafter"/>
</dbReference>
<protein>
    <submittedName>
        <fullName evidence="3">Cobyrinic acid a,c-diamide synthase</fullName>
    </submittedName>
</protein>
<evidence type="ECO:0000313" key="4">
    <source>
        <dbReference type="Proteomes" id="UP000180098"/>
    </source>
</evidence>
<gene>
    <name evidence="3" type="ORF">BKP35_15675</name>
</gene>
<name>A0A1S2LBZ4_9BACI</name>
<dbReference type="RefSeq" id="WP_071314308.1">
    <property type="nucleotide sequence ID" value="NZ_MLQQ01000042.1"/>
</dbReference>
<keyword evidence="1" id="KW-0547">Nucleotide-binding</keyword>
<evidence type="ECO:0000313" key="3">
    <source>
        <dbReference type="EMBL" id="OIJ09921.1"/>
    </source>
</evidence>
<organism evidence="3 4">
    <name type="scientific">Anaerobacillus arseniciselenatis</name>
    <dbReference type="NCBI Taxonomy" id="85682"/>
    <lineage>
        <taxon>Bacteria</taxon>
        <taxon>Bacillati</taxon>
        <taxon>Bacillota</taxon>
        <taxon>Bacilli</taxon>
        <taxon>Bacillales</taxon>
        <taxon>Bacillaceae</taxon>
        <taxon>Anaerobacillus</taxon>
    </lineage>
</organism>
<dbReference type="PANTHER" id="PTHR43384">
    <property type="entry name" value="SEPTUM SITE-DETERMINING PROTEIN MIND HOMOLOG, CHLOROPLASTIC-RELATED"/>
    <property type="match status" value="1"/>
</dbReference>
<dbReference type="InterPro" id="IPR050625">
    <property type="entry name" value="ParA/MinD_ATPase"/>
</dbReference>
<dbReference type="GO" id="GO:0016887">
    <property type="term" value="F:ATP hydrolysis activity"/>
    <property type="evidence" value="ECO:0007669"/>
    <property type="project" value="TreeGrafter"/>
</dbReference>
<sequence>MNDQARNLRKMLHMASNTEKETNVIAVVSGKGGVGKSNFCLNFALELKKTGKEVILFDLDIGMANVDILMGTSAKHTIVDMIERELSIWDIIERGPDNLSFIAGGTGLSSMFQLNHRKFSRFLQQLELVNGNYDYIIFDMGAGVSKDSLHFILSANEVFVVTTPEPTSVTDAYAMIKYIQLKDQEIPISLLVNRADSSSEGKKTFENLNLVTHQFLQKEIRLLGIIPDDPSVLKAVKAQTPFVIHASESKPSKAIQEIVQQYTGEKREELTPPFTTFLNKFKKYFTDR</sequence>
<dbReference type="PIRSF" id="PIRSF003092">
    <property type="entry name" value="MinD"/>
    <property type="match status" value="1"/>
</dbReference>
<keyword evidence="2" id="KW-0067">ATP-binding</keyword>
<dbReference type="GO" id="GO:0005829">
    <property type="term" value="C:cytosol"/>
    <property type="evidence" value="ECO:0007669"/>
    <property type="project" value="TreeGrafter"/>
</dbReference>
<dbReference type="SUPFAM" id="SSF52540">
    <property type="entry name" value="P-loop containing nucleoside triphosphate hydrolases"/>
    <property type="match status" value="1"/>
</dbReference>
<dbReference type="CDD" id="cd02038">
    <property type="entry name" value="FlhG-like"/>
    <property type="match status" value="1"/>
</dbReference>
<dbReference type="Pfam" id="PF10609">
    <property type="entry name" value="ParA"/>
    <property type="match status" value="1"/>
</dbReference>
<dbReference type="GO" id="GO:0005524">
    <property type="term" value="F:ATP binding"/>
    <property type="evidence" value="ECO:0007669"/>
    <property type="project" value="UniProtKB-KW"/>
</dbReference>
<dbReference type="InterPro" id="IPR027417">
    <property type="entry name" value="P-loop_NTPase"/>
</dbReference>
<dbReference type="EMBL" id="MLQQ01000042">
    <property type="protein sequence ID" value="OIJ09921.1"/>
    <property type="molecule type" value="Genomic_DNA"/>
</dbReference>
<dbReference type="GO" id="GO:0051782">
    <property type="term" value="P:negative regulation of cell division"/>
    <property type="evidence" value="ECO:0007669"/>
    <property type="project" value="TreeGrafter"/>
</dbReference>
<keyword evidence="4" id="KW-1185">Reference proteome</keyword>
<proteinExistence type="predicted"/>
<dbReference type="InterPro" id="IPR033756">
    <property type="entry name" value="YlxH/NBP35"/>
</dbReference>
<dbReference type="Gene3D" id="3.40.50.300">
    <property type="entry name" value="P-loop containing nucleotide triphosphate hydrolases"/>
    <property type="match status" value="1"/>
</dbReference>
<dbReference type="InterPro" id="IPR025501">
    <property type="entry name" value="MinD_FleN"/>
</dbReference>
<dbReference type="PANTHER" id="PTHR43384:SF4">
    <property type="entry name" value="CELLULOSE BIOSYNTHESIS PROTEIN BCSQ-RELATED"/>
    <property type="match status" value="1"/>
</dbReference>
<dbReference type="Proteomes" id="UP000180098">
    <property type="component" value="Unassembled WGS sequence"/>
</dbReference>
<accession>A0A1S2LBZ4</accession>
<evidence type="ECO:0000256" key="2">
    <source>
        <dbReference type="ARBA" id="ARBA00022840"/>
    </source>
</evidence>
<evidence type="ECO:0000256" key="1">
    <source>
        <dbReference type="ARBA" id="ARBA00022741"/>
    </source>
</evidence>
<dbReference type="InterPro" id="IPR033875">
    <property type="entry name" value="FlhG"/>
</dbReference>